<protein>
    <recommendedName>
        <fullName evidence="2">Anti-sigma factor antagonist</fullName>
    </recommendedName>
</protein>
<sequence length="119" mass="12940">MALDVNIRRGRSGTVVELTGEINSSTSVGLLDDLLPLIGNGRALVVDLHAVDYVSSAGLRTLLVVYREAQRGNTSVRLAGLSDEIRFVMSVTGFLDFFEPKVEDPTKIGEPVQAQRVLR</sequence>
<feature type="domain" description="STAS" evidence="3">
    <location>
        <begin position="3"/>
        <end position="115"/>
    </location>
</feature>
<dbReference type="Gene3D" id="3.30.750.24">
    <property type="entry name" value="STAS domain"/>
    <property type="match status" value="1"/>
</dbReference>
<dbReference type="PANTHER" id="PTHR33495">
    <property type="entry name" value="ANTI-SIGMA FACTOR ANTAGONIST TM_1081-RELATED-RELATED"/>
    <property type="match status" value="1"/>
</dbReference>
<dbReference type="NCBIfam" id="TIGR00377">
    <property type="entry name" value="ant_ant_sig"/>
    <property type="match status" value="1"/>
</dbReference>
<dbReference type="EMBL" id="JBHEZX010000001">
    <property type="protein sequence ID" value="MFC1408266.1"/>
    <property type="molecule type" value="Genomic_DNA"/>
</dbReference>
<name>A0ABV6V3H3_9ACTN</name>
<dbReference type="SUPFAM" id="SSF52091">
    <property type="entry name" value="SpoIIaa-like"/>
    <property type="match status" value="1"/>
</dbReference>
<dbReference type="PROSITE" id="PS50801">
    <property type="entry name" value="STAS"/>
    <property type="match status" value="1"/>
</dbReference>
<evidence type="ECO:0000313" key="4">
    <source>
        <dbReference type="EMBL" id="MFC1408266.1"/>
    </source>
</evidence>
<evidence type="ECO:0000313" key="6">
    <source>
        <dbReference type="Proteomes" id="UP001592530"/>
    </source>
</evidence>
<dbReference type="RefSeq" id="WP_380501934.1">
    <property type="nucleotide sequence ID" value="NZ_JBHEZX010000001.1"/>
</dbReference>
<dbReference type="InterPro" id="IPR003658">
    <property type="entry name" value="Anti-sigma_ant"/>
</dbReference>
<evidence type="ECO:0000259" key="3">
    <source>
        <dbReference type="PROSITE" id="PS50801"/>
    </source>
</evidence>
<keyword evidence="7" id="KW-1185">Reference proteome</keyword>
<evidence type="ECO:0000256" key="1">
    <source>
        <dbReference type="ARBA" id="ARBA00009013"/>
    </source>
</evidence>
<comment type="caution">
    <text evidence="4">The sequence shown here is derived from an EMBL/GenBank/DDBJ whole genome shotgun (WGS) entry which is preliminary data.</text>
</comment>
<dbReference type="InterPro" id="IPR002645">
    <property type="entry name" value="STAS_dom"/>
</dbReference>
<dbReference type="CDD" id="cd07043">
    <property type="entry name" value="STAS_anti-anti-sigma_factors"/>
    <property type="match status" value="1"/>
</dbReference>
<comment type="similarity">
    <text evidence="1 2">Belongs to the anti-sigma-factor antagonist family.</text>
</comment>
<dbReference type="Proteomes" id="UP001592530">
    <property type="component" value="Unassembled WGS sequence"/>
</dbReference>
<dbReference type="EMBL" id="JBHEZY010000002">
    <property type="protein sequence ID" value="MFC1430159.1"/>
    <property type="molecule type" value="Genomic_DNA"/>
</dbReference>
<dbReference type="Proteomes" id="UP001592582">
    <property type="component" value="Unassembled WGS sequence"/>
</dbReference>
<dbReference type="Pfam" id="PF01740">
    <property type="entry name" value="STAS"/>
    <property type="match status" value="1"/>
</dbReference>
<gene>
    <name evidence="5" type="ORF">ACEZDB_05730</name>
    <name evidence="4" type="ORF">ACEZDG_03110</name>
</gene>
<evidence type="ECO:0000313" key="5">
    <source>
        <dbReference type="EMBL" id="MFC1430159.1"/>
    </source>
</evidence>
<reference evidence="6 7" key="1">
    <citation type="submission" date="2024-09" db="EMBL/GenBank/DDBJ databases">
        <authorList>
            <person name="Lee S.D."/>
        </authorList>
    </citation>
    <scope>NUCLEOTIDE SEQUENCE [LARGE SCALE GENOMIC DNA]</scope>
    <source>
        <strain evidence="4 7">N1-1</strain>
        <strain evidence="5 6">N1-3</strain>
    </source>
</reference>
<accession>A0ABV6V3H3</accession>
<dbReference type="InterPro" id="IPR036513">
    <property type="entry name" value="STAS_dom_sf"/>
</dbReference>
<proteinExistence type="inferred from homology"/>
<evidence type="ECO:0000256" key="2">
    <source>
        <dbReference type="RuleBase" id="RU003749"/>
    </source>
</evidence>
<evidence type="ECO:0000313" key="7">
    <source>
        <dbReference type="Proteomes" id="UP001592582"/>
    </source>
</evidence>
<dbReference type="PANTHER" id="PTHR33495:SF14">
    <property type="entry name" value="ANTI-SIGMA FACTOR ANTAGONIST"/>
    <property type="match status" value="1"/>
</dbReference>
<organism evidence="4 7">
    <name type="scientific">Streptacidiphilus alkalitolerans</name>
    <dbReference type="NCBI Taxonomy" id="3342712"/>
    <lineage>
        <taxon>Bacteria</taxon>
        <taxon>Bacillati</taxon>
        <taxon>Actinomycetota</taxon>
        <taxon>Actinomycetes</taxon>
        <taxon>Kitasatosporales</taxon>
        <taxon>Streptomycetaceae</taxon>
        <taxon>Streptacidiphilus</taxon>
    </lineage>
</organism>